<evidence type="ECO:0000256" key="4">
    <source>
        <dbReference type="ARBA" id="ARBA00022801"/>
    </source>
</evidence>
<keyword evidence="8" id="KW-1185">Reference proteome</keyword>
<dbReference type="Pfam" id="PF04960">
    <property type="entry name" value="Glutaminase"/>
    <property type="match status" value="1"/>
</dbReference>
<evidence type="ECO:0000313" key="7">
    <source>
        <dbReference type="EMBL" id="MEU8139477.1"/>
    </source>
</evidence>
<evidence type="ECO:0000256" key="3">
    <source>
        <dbReference type="ARBA" id="ARBA00012918"/>
    </source>
</evidence>
<feature type="binding site" evidence="6">
    <location>
        <position position="123"/>
    </location>
    <ligand>
        <name>substrate</name>
    </ligand>
</feature>
<protein>
    <recommendedName>
        <fullName evidence="3 6">Glutaminase</fullName>
        <ecNumber evidence="3 6">3.5.1.2</ecNumber>
    </recommendedName>
</protein>
<dbReference type="InterPro" id="IPR012338">
    <property type="entry name" value="Beta-lactam/transpept-like"/>
</dbReference>
<comment type="caution">
    <text evidence="7">The sequence shown here is derived from an EMBL/GenBank/DDBJ whole genome shotgun (WGS) entry which is preliminary data.</text>
</comment>
<dbReference type="NCBIfam" id="NF002133">
    <property type="entry name" value="PRK00971.1-2"/>
    <property type="match status" value="1"/>
</dbReference>
<sequence length="313" mass="33132">MPVPAPDTRDIDFAAVVDFVTAATAPHIGAGKVADYIPDLGRVDPNQFGFAVATVDGAVHTAGDADVRFAIESISKMFTLALVLSRDDGSLWQRVHREPSGEPFNSLIQLEIEQGIPRNPFINPGAIVVTDHLHTLTGNAYDAVRTLLRDETGNPDLHADGVTHGSEAYSGDRNRALAYLMADFGNLRNPVPVALDHYFRQCSIMITCTELARAGLLLARRGRRADGTRLISADDARRITAIMTTCGTYDEAGEFAYRVGLPCKSGVGGGLLAVVPGRCAVAAWGPGLDPKGNSVAGAVALETFAAVSGCSLF</sequence>
<comment type="subunit">
    <text evidence="2 6">Homotetramer.</text>
</comment>
<dbReference type="InterPro" id="IPR015868">
    <property type="entry name" value="Glutaminase"/>
</dbReference>
<dbReference type="RefSeq" id="WP_358363591.1">
    <property type="nucleotide sequence ID" value="NZ_JBEZFP010000177.1"/>
</dbReference>
<feature type="binding site" evidence="6">
    <location>
        <position position="167"/>
    </location>
    <ligand>
        <name>substrate</name>
    </ligand>
</feature>
<feature type="binding site" evidence="6">
    <location>
        <position position="249"/>
    </location>
    <ligand>
        <name>substrate</name>
    </ligand>
</feature>
<evidence type="ECO:0000256" key="6">
    <source>
        <dbReference type="HAMAP-Rule" id="MF_00313"/>
    </source>
</evidence>
<keyword evidence="4 6" id="KW-0378">Hydrolase</keyword>
<dbReference type="NCBIfam" id="TIGR03814">
    <property type="entry name" value="Gln_ase"/>
    <property type="match status" value="1"/>
</dbReference>
<comment type="similarity">
    <text evidence="1 6">Belongs to the glutaminase family.</text>
</comment>
<dbReference type="PANTHER" id="PTHR12544">
    <property type="entry name" value="GLUTAMINASE"/>
    <property type="match status" value="1"/>
</dbReference>
<name>A0ABV3DW46_9ACTN</name>
<organism evidence="7 8">
    <name type="scientific">Streptodolium elevatio</name>
    <dbReference type="NCBI Taxonomy" id="3157996"/>
    <lineage>
        <taxon>Bacteria</taxon>
        <taxon>Bacillati</taxon>
        <taxon>Actinomycetota</taxon>
        <taxon>Actinomycetes</taxon>
        <taxon>Kitasatosporales</taxon>
        <taxon>Streptomycetaceae</taxon>
        <taxon>Streptodolium</taxon>
    </lineage>
</organism>
<evidence type="ECO:0000256" key="1">
    <source>
        <dbReference type="ARBA" id="ARBA00011076"/>
    </source>
</evidence>
<reference evidence="7 8" key="1">
    <citation type="submission" date="2024-06" db="EMBL/GenBank/DDBJ databases">
        <title>The Natural Products Discovery Center: Release of the First 8490 Sequenced Strains for Exploring Actinobacteria Biosynthetic Diversity.</title>
        <authorList>
            <person name="Kalkreuter E."/>
            <person name="Kautsar S.A."/>
            <person name="Yang D."/>
            <person name="Bader C.D."/>
            <person name="Teijaro C.N."/>
            <person name="Fluegel L."/>
            <person name="Davis C.M."/>
            <person name="Simpson J.R."/>
            <person name="Lauterbach L."/>
            <person name="Steele A.D."/>
            <person name="Gui C."/>
            <person name="Meng S."/>
            <person name="Li G."/>
            <person name="Viehrig K."/>
            <person name="Ye F."/>
            <person name="Su P."/>
            <person name="Kiefer A.F."/>
            <person name="Nichols A."/>
            <person name="Cepeda A.J."/>
            <person name="Yan W."/>
            <person name="Fan B."/>
            <person name="Jiang Y."/>
            <person name="Adhikari A."/>
            <person name="Zheng C.-J."/>
            <person name="Schuster L."/>
            <person name="Cowan T.M."/>
            <person name="Smanski M.J."/>
            <person name="Chevrette M.G."/>
            <person name="De Carvalho L.P.S."/>
            <person name="Shen B."/>
        </authorList>
    </citation>
    <scope>NUCLEOTIDE SEQUENCE [LARGE SCALE GENOMIC DNA]</scope>
    <source>
        <strain evidence="7 8">NPDC048946</strain>
    </source>
</reference>
<feature type="binding site" evidence="6">
    <location>
        <position position="267"/>
    </location>
    <ligand>
        <name>substrate</name>
    </ligand>
</feature>
<dbReference type="HAMAP" id="MF_00313">
    <property type="entry name" value="Glutaminase"/>
    <property type="match status" value="1"/>
</dbReference>
<proteinExistence type="inferred from homology"/>
<feature type="binding site" evidence="6">
    <location>
        <position position="198"/>
    </location>
    <ligand>
        <name>substrate</name>
    </ligand>
</feature>
<feature type="binding site" evidence="6">
    <location>
        <position position="174"/>
    </location>
    <ligand>
        <name>substrate</name>
    </ligand>
</feature>
<dbReference type="EMBL" id="JBEZFP010000177">
    <property type="protein sequence ID" value="MEU8139477.1"/>
    <property type="molecule type" value="Genomic_DNA"/>
</dbReference>
<accession>A0ABV3DW46</accession>
<dbReference type="GO" id="GO:0004359">
    <property type="term" value="F:glutaminase activity"/>
    <property type="evidence" value="ECO:0007669"/>
    <property type="project" value="UniProtKB-EC"/>
</dbReference>
<keyword evidence="6" id="KW-0007">Acetylation</keyword>
<dbReference type="PANTHER" id="PTHR12544:SF29">
    <property type="entry name" value="GLUTAMINASE"/>
    <property type="match status" value="1"/>
</dbReference>
<gene>
    <name evidence="6" type="primary">glsA</name>
    <name evidence="7" type="ORF">AB0C36_39010</name>
</gene>
<comment type="catalytic activity">
    <reaction evidence="5 6">
        <text>L-glutamine + H2O = L-glutamate + NH4(+)</text>
        <dbReference type="Rhea" id="RHEA:15889"/>
        <dbReference type="ChEBI" id="CHEBI:15377"/>
        <dbReference type="ChEBI" id="CHEBI:28938"/>
        <dbReference type="ChEBI" id="CHEBI:29985"/>
        <dbReference type="ChEBI" id="CHEBI:58359"/>
        <dbReference type="EC" id="3.5.1.2"/>
    </reaction>
</comment>
<dbReference type="Proteomes" id="UP001551482">
    <property type="component" value="Unassembled WGS sequence"/>
</dbReference>
<dbReference type="Gene3D" id="3.40.710.10">
    <property type="entry name" value="DD-peptidase/beta-lactamase superfamily"/>
    <property type="match status" value="1"/>
</dbReference>
<feature type="binding site" evidence="6">
    <location>
        <position position="73"/>
    </location>
    <ligand>
        <name>substrate</name>
    </ligand>
</feature>
<evidence type="ECO:0000256" key="5">
    <source>
        <dbReference type="ARBA" id="ARBA00049534"/>
    </source>
</evidence>
<dbReference type="SUPFAM" id="SSF56601">
    <property type="entry name" value="beta-lactamase/transpeptidase-like"/>
    <property type="match status" value="1"/>
</dbReference>
<evidence type="ECO:0000313" key="8">
    <source>
        <dbReference type="Proteomes" id="UP001551482"/>
    </source>
</evidence>
<evidence type="ECO:0000256" key="2">
    <source>
        <dbReference type="ARBA" id="ARBA00011881"/>
    </source>
</evidence>
<dbReference type="EC" id="3.5.1.2" evidence="3 6"/>